<dbReference type="GO" id="GO:0016747">
    <property type="term" value="F:acyltransferase activity, transferring groups other than amino-acyl groups"/>
    <property type="evidence" value="ECO:0007669"/>
    <property type="project" value="InterPro"/>
</dbReference>
<dbReference type="OrthoDB" id="88131at2"/>
<dbReference type="Pfam" id="PF13673">
    <property type="entry name" value="Acetyltransf_10"/>
    <property type="match status" value="1"/>
</dbReference>
<dbReference type="InterPro" id="IPR016181">
    <property type="entry name" value="Acyl_CoA_acyltransferase"/>
</dbReference>
<reference evidence="4 5" key="1">
    <citation type="submission" date="2019-03" db="EMBL/GenBank/DDBJ databases">
        <title>Genomic Encyclopedia of Type Strains, Phase IV (KMG-IV): sequencing the most valuable type-strain genomes for metagenomic binning, comparative biology and taxonomic classification.</title>
        <authorList>
            <person name="Goeker M."/>
        </authorList>
    </citation>
    <scope>NUCLEOTIDE SEQUENCE [LARGE SCALE GENOMIC DNA]</scope>
    <source>
        <strain evidence="4 5">DSM 24176</strain>
    </source>
</reference>
<dbReference type="EMBL" id="SMGQ01000013">
    <property type="protein sequence ID" value="TCK92571.1"/>
    <property type="molecule type" value="Genomic_DNA"/>
</dbReference>
<name>A0A4V2Q070_9FIRM</name>
<evidence type="ECO:0000259" key="3">
    <source>
        <dbReference type="PROSITE" id="PS51186"/>
    </source>
</evidence>
<organism evidence="4 5">
    <name type="scientific">Natranaerovirga hydrolytica</name>
    <dbReference type="NCBI Taxonomy" id="680378"/>
    <lineage>
        <taxon>Bacteria</taxon>
        <taxon>Bacillati</taxon>
        <taxon>Bacillota</taxon>
        <taxon>Clostridia</taxon>
        <taxon>Lachnospirales</taxon>
        <taxon>Natranaerovirgaceae</taxon>
        <taxon>Natranaerovirga</taxon>
    </lineage>
</organism>
<feature type="domain" description="N-acetyltransferase" evidence="3">
    <location>
        <begin position="1"/>
        <end position="141"/>
    </location>
</feature>
<keyword evidence="2" id="KW-0012">Acyltransferase</keyword>
<sequence length="145" mass="17363">MIRKFETDDLVEVMEIWLESNIKAHNFIDESYWKENYEMVKEMLPQATLYVYEEHGTIQGFVGLMDHYIPGIFVQNECQSRGIGKSLLDYIKARYPSLSLKVYKNNIGAVNFYQREKFVIREEKIDENTKEIEYVMNWEKQSIEK</sequence>
<dbReference type="Proteomes" id="UP000294545">
    <property type="component" value="Unassembled WGS sequence"/>
</dbReference>
<protein>
    <submittedName>
        <fullName evidence="4">Putative acetyltransferase</fullName>
    </submittedName>
</protein>
<evidence type="ECO:0000256" key="2">
    <source>
        <dbReference type="ARBA" id="ARBA00023315"/>
    </source>
</evidence>
<proteinExistence type="predicted"/>
<dbReference type="SUPFAM" id="SSF55729">
    <property type="entry name" value="Acyl-CoA N-acyltransferases (Nat)"/>
    <property type="match status" value="1"/>
</dbReference>
<dbReference type="RefSeq" id="WP_132282440.1">
    <property type="nucleotide sequence ID" value="NZ_SMGQ01000013.1"/>
</dbReference>
<dbReference type="InterPro" id="IPR000182">
    <property type="entry name" value="GNAT_dom"/>
</dbReference>
<keyword evidence="1 4" id="KW-0808">Transferase</keyword>
<evidence type="ECO:0000256" key="1">
    <source>
        <dbReference type="ARBA" id="ARBA00022679"/>
    </source>
</evidence>
<gene>
    <name evidence="4" type="ORF">EDC19_1720</name>
</gene>
<accession>A0A4V2Q070</accession>
<dbReference type="PANTHER" id="PTHR43800:SF1">
    <property type="entry name" value="PEPTIDYL-LYSINE N-ACETYLTRANSFERASE YJAB"/>
    <property type="match status" value="1"/>
</dbReference>
<dbReference type="PANTHER" id="PTHR43800">
    <property type="entry name" value="PEPTIDYL-LYSINE N-ACETYLTRANSFERASE YJAB"/>
    <property type="match status" value="1"/>
</dbReference>
<dbReference type="NCBIfam" id="NF007853">
    <property type="entry name" value="PRK10562.1"/>
    <property type="match status" value="1"/>
</dbReference>
<dbReference type="Gene3D" id="3.40.630.30">
    <property type="match status" value="1"/>
</dbReference>
<evidence type="ECO:0000313" key="4">
    <source>
        <dbReference type="EMBL" id="TCK92571.1"/>
    </source>
</evidence>
<dbReference type="PROSITE" id="PS51186">
    <property type="entry name" value="GNAT"/>
    <property type="match status" value="1"/>
</dbReference>
<comment type="caution">
    <text evidence="4">The sequence shown here is derived from an EMBL/GenBank/DDBJ whole genome shotgun (WGS) entry which is preliminary data.</text>
</comment>
<keyword evidence="5" id="KW-1185">Reference proteome</keyword>
<dbReference type="CDD" id="cd04301">
    <property type="entry name" value="NAT_SF"/>
    <property type="match status" value="1"/>
</dbReference>
<evidence type="ECO:0000313" key="5">
    <source>
        <dbReference type="Proteomes" id="UP000294545"/>
    </source>
</evidence>
<dbReference type="AlphaFoldDB" id="A0A4V2Q070"/>